<keyword evidence="1" id="KW-1133">Transmembrane helix</keyword>
<organism evidence="2 3">
    <name type="scientific">Xanthomonas codiaei</name>
    <dbReference type="NCBI Taxonomy" id="56463"/>
    <lineage>
        <taxon>Bacteria</taxon>
        <taxon>Pseudomonadati</taxon>
        <taxon>Pseudomonadota</taxon>
        <taxon>Gammaproteobacteria</taxon>
        <taxon>Lysobacterales</taxon>
        <taxon>Lysobacteraceae</taxon>
        <taxon>Xanthomonas</taxon>
    </lineage>
</organism>
<feature type="transmembrane region" description="Helical" evidence="1">
    <location>
        <begin position="59"/>
        <end position="80"/>
    </location>
</feature>
<dbReference type="Proteomes" id="UP001637990">
    <property type="component" value="Unassembled WGS sequence"/>
</dbReference>
<proteinExistence type="predicted"/>
<gene>
    <name evidence="2" type="ORF">ACI6Q5_17860</name>
</gene>
<protein>
    <submittedName>
        <fullName evidence="2">Uncharacterized protein</fullName>
    </submittedName>
</protein>
<reference evidence="2 3" key="1">
    <citation type="submission" date="2024-11" db="EMBL/GenBank/DDBJ databases">
        <title>Genome sequencing of Xanthomonas codiaei.</title>
        <authorList>
            <person name="Studholme D.J."/>
        </authorList>
    </citation>
    <scope>NUCLEOTIDE SEQUENCE [LARGE SCALE GENOMIC DNA]</scope>
    <source>
        <strain evidence="2 3">NCPPB 4350</strain>
    </source>
</reference>
<evidence type="ECO:0000313" key="3">
    <source>
        <dbReference type="Proteomes" id="UP001637990"/>
    </source>
</evidence>
<comment type="caution">
    <text evidence="2">The sequence shown here is derived from an EMBL/GenBank/DDBJ whole genome shotgun (WGS) entry which is preliminary data.</text>
</comment>
<evidence type="ECO:0000313" key="2">
    <source>
        <dbReference type="EMBL" id="MFO3706788.1"/>
    </source>
</evidence>
<accession>A0ABW9MRD6</accession>
<dbReference type="RefSeq" id="WP_208622768.1">
    <property type="nucleotide sequence ID" value="NZ_JBJGBS010000117.1"/>
</dbReference>
<feature type="transmembrane region" description="Helical" evidence="1">
    <location>
        <begin position="33"/>
        <end position="52"/>
    </location>
</feature>
<evidence type="ECO:0000256" key="1">
    <source>
        <dbReference type="SAM" id="Phobius"/>
    </source>
</evidence>
<keyword evidence="1" id="KW-0812">Transmembrane</keyword>
<feature type="transmembrane region" description="Helical" evidence="1">
    <location>
        <begin position="86"/>
        <end position="105"/>
    </location>
</feature>
<keyword evidence="1" id="KW-0472">Membrane</keyword>
<dbReference type="EMBL" id="JBJGBS010000117">
    <property type="protein sequence ID" value="MFO3706788.1"/>
    <property type="molecule type" value="Genomic_DNA"/>
</dbReference>
<name>A0ABW9MRD6_9XANT</name>
<keyword evidence="3" id="KW-1185">Reference proteome</keyword>
<feature type="transmembrane region" description="Helical" evidence="1">
    <location>
        <begin position="117"/>
        <end position="138"/>
    </location>
</feature>
<sequence>MAPEIAASGAAESSALGSTAGEVPLWRLYGLRAGYLLLAVGLGVQVWPGIVLRHDSWELMEGVVQCMLGAMGVLALLGLAHPLKMLPLLLFEIAWKLIWLGMVAAPRLLHDRMDAGTWSTLSACLLVVVFPIVIPWRYVVSMFIRVPGDRWR</sequence>